<dbReference type="PANTHER" id="PTHR43158">
    <property type="entry name" value="SKFA PEPTIDE EXPORT ATP-BINDING PROTEIN SKFE"/>
    <property type="match status" value="1"/>
</dbReference>
<organism evidence="4 5">
    <name type="scientific">Streptococcus minor</name>
    <dbReference type="NCBI Taxonomy" id="229549"/>
    <lineage>
        <taxon>Bacteria</taxon>
        <taxon>Bacillati</taxon>
        <taxon>Bacillota</taxon>
        <taxon>Bacilli</taxon>
        <taxon>Lactobacillales</taxon>
        <taxon>Streptococcaceae</taxon>
        <taxon>Streptococcus</taxon>
    </lineage>
</organism>
<dbReference type="GO" id="GO:0016887">
    <property type="term" value="F:ATP hydrolysis activity"/>
    <property type="evidence" value="ECO:0007669"/>
    <property type="project" value="InterPro"/>
</dbReference>
<evidence type="ECO:0000313" key="5">
    <source>
        <dbReference type="Proteomes" id="UP000281771"/>
    </source>
</evidence>
<dbReference type="PROSITE" id="PS50893">
    <property type="entry name" value="ABC_TRANSPORTER_2"/>
    <property type="match status" value="1"/>
</dbReference>
<keyword evidence="2 4" id="KW-0067">ATP-binding</keyword>
<gene>
    <name evidence="4" type="ORF">EII38_01760</name>
</gene>
<dbReference type="InterPro" id="IPR027417">
    <property type="entry name" value="P-loop_NTPase"/>
</dbReference>
<evidence type="ECO:0000259" key="3">
    <source>
        <dbReference type="PROSITE" id="PS50893"/>
    </source>
</evidence>
<dbReference type="Pfam" id="PF00005">
    <property type="entry name" value="ABC_tran"/>
    <property type="match status" value="1"/>
</dbReference>
<dbReference type="InterPro" id="IPR003439">
    <property type="entry name" value="ABC_transporter-like_ATP-bd"/>
</dbReference>
<dbReference type="Proteomes" id="UP000281771">
    <property type="component" value="Unassembled WGS sequence"/>
</dbReference>
<protein>
    <submittedName>
        <fullName evidence="4">ABC transporter ATP-binding protein</fullName>
    </submittedName>
</protein>
<dbReference type="Gene3D" id="3.40.50.300">
    <property type="entry name" value="P-loop containing nucleotide triphosphate hydrolases"/>
    <property type="match status" value="1"/>
</dbReference>
<dbReference type="GO" id="GO:0005524">
    <property type="term" value="F:ATP binding"/>
    <property type="evidence" value="ECO:0007669"/>
    <property type="project" value="UniProtKB-KW"/>
</dbReference>
<keyword evidence="1" id="KW-0547">Nucleotide-binding</keyword>
<dbReference type="SMART" id="SM00382">
    <property type="entry name" value="AAA"/>
    <property type="match status" value="1"/>
</dbReference>
<proteinExistence type="predicted"/>
<evidence type="ECO:0000313" key="4">
    <source>
        <dbReference type="EMBL" id="RRD32486.1"/>
    </source>
</evidence>
<accession>A0A3P1VFQ1</accession>
<dbReference type="PANTHER" id="PTHR43158:SF1">
    <property type="entry name" value="ABC TRANSPORTER, ATP-BINDING PROTEIN"/>
    <property type="match status" value="1"/>
</dbReference>
<name>A0A3P1VFQ1_9STRE</name>
<keyword evidence="5" id="KW-1185">Reference proteome</keyword>
<evidence type="ECO:0000256" key="1">
    <source>
        <dbReference type="ARBA" id="ARBA00022741"/>
    </source>
</evidence>
<dbReference type="InterPro" id="IPR003593">
    <property type="entry name" value="AAA+_ATPase"/>
</dbReference>
<feature type="domain" description="ABC transporter" evidence="3">
    <location>
        <begin position="8"/>
        <end position="230"/>
    </location>
</feature>
<sequence length="235" mass="26309">MDMPSNLVEIQQVSKSYSSLVALNNINLRLGAGKIIGLLGPNGSGKTTLIKLLNGLLQPDYGQILIKGHTPSPETKNIISYLPDTTYLDENMKVSQAIEFFSDFYADFDHRRALHLLEDLHIDPNSRMRHLSKGNKEKVQLILVMCRQAQLYILDEPIGGVDPAARDYILKTIINNYSPTASVIISTHLISDVEHILDEVIFLQNGSVVRHGNVDDLRIESGLSIDELFRNDFRA</sequence>
<dbReference type="SUPFAM" id="SSF52540">
    <property type="entry name" value="P-loop containing nucleoside triphosphate hydrolases"/>
    <property type="match status" value="1"/>
</dbReference>
<reference evidence="4 5" key="1">
    <citation type="submission" date="2018-11" db="EMBL/GenBank/DDBJ databases">
        <title>Genomes From Bacteria Associated with the Canine Oral Cavity: a Test Case for Automated Genome-Based Taxonomic Assignment.</title>
        <authorList>
            <person name="Coil D.A."/>
            <person name="Jospin G."/>
            <person name="Darling A.E."/>
            <person name="Wallis C."/>
            <person name="Davis I.J."/>
            <person name="Harris S."/>
            <person name="Eisen J.A."/>
            <person name="Holcombe L.J."/>
            <person name="O'Flynn C."/>
        </authorList>
    </citation>
    <scope>NUCLEOTIDE SEQUENCE [LARGE SCALE GENOMIC DNA]</scope>
    <source>
        <strain evidence="4 5">OH4621_COT-116</strain>
    </source>
</reference>
<dbReference type="AlphaFoldDB" id="A0A3P1VFQ1"/>
<dbReference type="RefSeq" id="WP_124775541.1">
    <property type="nucleotide sequence ID" value="NZ_RQZA01000001.1"/>
</dbReference>
<comment type="caution">
    <text evidence="4">The sequence shown here is derived from an EMBL/GenBank/DDBJ whole genome shotgun (WGS) entry which is preliminary data.</text>
</comment>
<evidence type="ECO:0000256" key="2">
    <source>
        <dbReference type="ARBA" id="ARBA00022840"/>
    </source>
</evidence>
<dbReference type="EMBL" id="RQZA01000001">
    <property type="protein sequence ID" value="RRD32486.1"/>
    <property type="molecule type" value="Genomic_DNA"/>
</dbReference>
<dbReference type="STRING" id="1123309.GCA_000377005_01560"/>